<reference evidence="4 5" key="2">
    <citation type="submission" date="2020-07" db="EMBL/GenBank/DDBJ databases">
        <title>Genome assembly of wild tea tree DASZ reveals pedigree and selection history of tea varieties.</title>
        <authorList>
            <person name="Zhang W."/>
        </authorList>
    </citation>
    <scope>NUCLEOTIDE SEQUENCE [LARGE SCALE GENOMIC DNA]</scope>
    <source>
        <strain evidence="5">cv. G240</strain>
        <tissue evidence="4">Leaf</tissue>
    </source>
</reference>
<feature type="chain" id="PRO_5029509067" description="Apple domain-containing protein" evidence="2">
    <location>
        <begin position="30"/>
        <end position="285"/>
    </location>
</feature>
<gene>
    <name evidence="4" type="ORF">HYC85_026807</name>
</gene>
<dbReference type="Pfam" id="PF08276">
    <property type="entry name" value="PAN_2"/>
    <property type="match status" value="1"/>
</dbReference>
<dbReference type="InterPro" id="IPR003609">
    <property type="entry name" value="Pan_app"/>
</dbReference>
<keyword evidence="1 2" id="KW-0732">Signal</keyword>
<keyword evidence="5" id="KW-1185">Reference proteome</keyword>
<evidence type="ECO:0000259" key="3">
    <source>
        <dbReference type="Pfam" id="PF08276"/>
    </source>
</evidence>
<proteinExistence type="predicted"/>
<dbReference type="AlphaFoldDB" id="A0A7J7G8A1"/>
<sequence length="285" mass="31704">MAQPHNWSVASTAILKKLMLHASLTLVPGQKLTSSTASNWSHGLYSLTVQDYSLLAFVESNPPLPYFESYLFLINYVKFENGSFNGQLIPAASTSSPQFMQLEPDGHLKVYQLVDSNWTVVANLLTSQIRGGECGYPMSCGNYGICSSNGQCSCLEEATGSSTVKLTNYTQPNLGCSLVIPISCDHSQYHTLLELKNTSYFNFNSEYTFSYNNIYYLDRKTELKDCKMSCLKYCSCKAAFFAYHVGYDSEKGCLLLSEVLSLIKNDGAVDNITVFLKLHKSQDTQ</sequence>
<organism evidence="4 5">
    <name type="scientific">Camellia sinensis</name>
    <name type="common">Tea plant</name>
    <name type="synonym">Thea sinensis</name>
    <dbReference type="NCBI Taxonomy" id="4442"/>
    <lineage>
        <taxon>Eukaryota</taxon>
        <taxon>Viridiplantae</taxon>
        <taxon>Streptophyta</taxon>
        <taxon>Embryophyta</taxon>
        <taxon>Tracheophyta</taxon>
        <taxon>Spermatophyta</taxon>
        <taxon>Magnoliopsida</taxon>
        <taxon>eudicotyledons</taxon>
        <taxon>Gunneridae</taxon>
        <taxon>Pentapetalae</taxon>
        <taxon>asterids</taxon>
        <taxon>Ericales</taxon>
        <taxon>Theaceae</taxon>
        <taxon>Camellia</taxon>
    </lineage>
</organism>
<dbReference type="InterPro" id="IPR051343">
    <property type="entry name" value="G-type_lectin_kinases/EP1-like"/>
</dbReference>
<protein>
    <recommendedName>
        <fullName evidence="3">Apple domain-containing protein</fullName>
    </recommendedName>
</protein>
<evidence type="ECO:0000256" key="1">
    <source>
        <dbReference type="ARBA" id="ARBA00022729"/>
    </source>
</evidence>
<comment type="caution">
    <text evidence="4">The sequence shown here is derived from an EMBL/GenBank/DDBJ whole genome shotgun (WGS) entry which is preliminary data.</text>
</comment>
<evidence type="ECO:0000256" key="2">
    <source>
        <dbReference type="SAM" id="SignalP"/>
    </source>
</evidence>
<evidence type="ECO:0000313" key="4">
    <source>
        <dbReference type="EMBL" id="KAF5935678.1"/>
    </source>
</evidence>
<feature type="domain" description="Apple" evidence="3">
    <location>
        <begin position="210"/>
        <end position="255"/>
    </location>
</feature>
<dbReference type="EMBL" id="JACBKZ010000013">
    <property type="protein sequence ID" value="KAF5935678.1"/>
    <property type="molecule type" value="Genomic_DNA"/>
</dbReference>
<dbReference type="Proteomes" id="UP000593564">
    <property type="component" value="Unassembled WGS sequence"/>
</dbReference>
<feature type="signal peptide" evidence="2">
    <location>
        <begin position="1"/>
        <end position="29"/>
    </location>
</feature>
<reference evidence="5" key="1">
    <citation type="journal article" date="2020" name="Nat. Commun.">
        <title>Genome assembly of wild tea tree DASZ reveals pedigree and selection history of tea varieties.</title>
        <authorList>
            <person name="Zhang W."/>
            <person name="Zhang Y."/>
            <person name="Qiu H."/>
            <person name="Guo Y."/>
            <person name="Wan H."/>
            <person name="Zhang X."/>
            <person name="Scossa F."/>
            <person name="Alseekh S."/>
            <person name="Zhang Q."/>
            <person name="Wang P."/>
            <person name="Xu L."/>
            <person name="Schmidt M.H."/>
            <person name="Jia X."/>
            <person name="Li D."/>
            <person name="Zhu A."/>
            <person name="Guo F."/>
            <person name="Chen W."/>
            <person name="Ni D."/>
            <person name="Usadel B."/>
            <person name="Fernie A.R."/>
            <person name="Wen W."/>
        </authorList>
    </citation>
    <scope>NUCLEOTIDE SEQUENCE [LARGE SCALE GENOMIC DNA]</scope>
    <source>
        <strain evidence="5">cv. G240</strain>
    </source>
</reference>
<accession>A0A7J7G8A1</accession>
<evidence type="ECO:0000313" key="5">
    <source>
        <dbReference type="Proteomes" id="UP000593564"/>
    </source>
</evidence>
<dbReference type="PANTHER" id="PTHR47976:SF30">
    <property type="entry name" value="RECEPTOR-LIKE SERINE_THREONINE-PROTEIN KINASE"/>
    <property type="match status" value="1"/>
</dbReference>
<dbReference type="PANTHER" id="PTHR47976">
    <property type="entry name" value="G-TYPE LECTIN S-RECEPTOR-LIKE SERINE/THREONINE-PROTEIN KINASE SD2-5"/>
    <property type="match status" value="1"/>
</dbReference>
<name>A0A7J7G8A1_CAMSI</name>